<dbReference type="EMBL" id="JAXAFO010000014">
    <property type="protein sequence ID" value="MDX6849671.1"/>
    <property type="molecule type" value="Genomic_DNA"/>
</dbReference>
<dbReference type="SMART" id="SM00240">
    <property type="entry name" value="FHA"/>
    <property type="match status" value="2"/>
</dbReference>
<dbReference type="SUPFAM" id="SSF49879">
    <property type="entry name" value="SMAD/FHA domain"/>
    <property type="match status" value="2"/>
</dbReference>
<evidence type="ECO:0000256" key="1">
    <source>
        <dbReference type="SAM" id="MobiDB-lite"/>
    </source>
</evidence>
<dbReference type="InterPro" id="IPR000253">
    <property type="entry name" value="FHA_dom"/>
</dbReference>
<feature type="compositionally biased region" description="Polar residues" evidence="1">
    <location>
        <begin position="244"/>
        <end position="255"/>
    </location>
</feature>
<dbReference type="Pfam" id="PF00498">
    <property type="entry name" value="FHA"/>
    <property type="match status" value="2"/>
</dbReference>
<dbReference type="Gene3D" id="2.60.200.20">
    <property type="match status" value="2"/>
</dbReference>
<dbReference type="PANTHER" id="PTHR23308">
    <property type="entry name" value="NUCLEAR INHIBITOR OF PROTEIN PHOSPHATASE-1"/>
    <property type="match status" value="1"/>
</dbReference>
<reference evidence="4 5" key="1">
    <citation type="submission" date="2023-11" db="EMBL/GenBank/DDBJ databases">
        <title>Gilvimarinus fulvus sp. nov., isolated from the surface of Kelp.</title>
        <authorList>
            <person name="Sun Y.Y."/>
            <person name="Gong Y."/>
            <person name="Du Z.J."/>
        </authorList>
    </citation>
    <scope>NUCLEOTIDE SEQUENCE [LARGE SCALE GENOMIC DNA]</scope>
    <source>
        <strain evidence="4 5">SDUM040013</strain>
    </source>
</reference>
<gene>
    <name evidence="4" type="ORF">SCD92_09885</name>
</gene>
<dbReference type="PROSITE" id="PS50006">
    <property type="entry name" value="FHA_DOMAIN"/>
    <property type="match status" value="1"/>
</dbReference>
<dbReference type="CDD" id="cd00060">
    <property type="entry name" value="FHA"/>
    <property type="match status" value="2"/>
</dbReference>
<feature type="region of interest" description="Disordered" evidence="1">
    <location>
        <begin position="219"/>
        <end position="266"/>
    </location>
</feature>
<keyword evidence="2" id="KW-0812">Transmembrane</keyword>
<protein>
    <submittedName>
        <fullName evidence="4">FHA domain-containing protein</fullName>
    </submittedName>
</protein>
<comment type="caution">
    <text evidence="4">The sequence shown here is derived from an EMBL/GenBank/DDBJ whole genome shotgun (WGS) entry which is preliminary data.</text>
</comment>
<proteinExistence type="predicted"/>
<feature type="transmembrane region" description="Helical" evidence="2">
    <location>
        <begin position="268"/>
        <end position="289"/>
    </location>
</feature>
<evidence type="ECO:0000313" key="4">
    <source>
        <dbReference type="EMBL" id="MDX6849671.1"/>
    </source>
</evidence>
<dbReference type="RefSeq" id="WP_302722596.1">
    <property type="nucleotide sequence ID" value="NZ_JAULRU010000569.1"/>
</dbReference>
<keyword evidence="2" id="KW-1133">Transmembrane helix</keyword>
<evidence type="ECO:0000259" key="3">
    <source>
        <dbReference type="PROSITE" id="PS50006"/>
    </source>
</evidence>
<evidence type="ECO:0000313" key="5">
    <source>
        <dbReference type="Proteomes" id="UP001273505"/>
    </source>
</evidence>
<dbReference type="InterPro" id="IPR008984">
    <property type="entry name" value="SMAD_FHA_dom_sf"/>
</dbReference>
<feature type="compositionally biased region" description="Basic and acidic residues" evidence="1">
    <location>
        <begin position="96"/>
        <end position="105"/>
    </location>
</feature>
<feature type="region of interest" description="Disordered" evidence="1">
    <location>
        <begin position="96"/>
        <end position="118"/>
    </location>
</feature>
<sequence>MLKIRFKNKKYSAVWLVEPSIGVGRARTNELVVSAPNVAEKHFVIEVNHEQLELVNLVPAAAPSVNGQEVVERCALNARDVISLAGIELEIIDPKDDSVKPEPAKAKQNTSPRNPATTGWALKANHTALGNRVYPLKLENIVGRASECDVSLAAAHLSRRHARLDVKDGVLYVQDLGSANGTYLNGKPVTEARVKRGDELRFDTLSFGVIGPADDMAKTTVRSADKPRAARSAAARPAGKASPVSSEVPKNTQGEASDKQQSHTRPRYATAGMGVLVVLTVVVVAALFLTRG</sequence>
<name>A0ABU4RZS6_9GAMM</name>
<feature type="compositionally biased region" description="Polar residues" evidence="1">
    <location>
        <begin position="107"/>
        <end position="117"/>
    </location>
</feature>
<feature type="compositionally biased region" description="Low complexity" evidence="1">
    <location>
        <begin position="230"/>
        <end position="243"/>
    </location>
</feature>
<feature type="domain" description="FHA" evidence="3">
    <location>
        <begin position="140"/>
        <end position="189"/>
    </location>
</feature>
<keyword evidence="5" id="KW-1185">Reference proteome</keyword>
<organism evidence="4 5">
    <name type="scientific">Gilvimarinus gilvus</name>
    <dbReference type="NCBI Taxonomy" id="3058038"/>
    <lineage>
        <taxon>Bacteria</taxon>
        <taxon>Pseudomonadati</taxon>
        <taxon>Pseudomonadota</taxon>
        <taxon>Gammaproteobacteria</taxon>
        <taxon>Cellvibrionales</taxon>
        <taxon>Cellvibrionaceae</taxon>
        <taxon>Gilvimarinus</taxon>
    </lineage>
</organism>
<evidence type="ECO:0000256" key="2">
    <source>
        <dbReference type="SAM" id="Phobius"/>
    </source>
</evidence>
<keyword evidence="2" id="KW-0472">Membrane</keyword>
<dbReference type="InterPro" id="IPR050923">
    <property type="entry name" value="Cell_Proc_Reg/RNA_Proc"/>
</dbReference>
<dbReference type="Proteomes" id="UP001273505">
    <property type="component" value="Unassembled WGS sequence"/>
</dbReference>
<accession>A0ABU4RZS6</accession>